<protein>
    <submittedName>
        <fullName evidence="1">Uncharacterized protein</fullName>
    </submittedName>
</protein>
<dbReference type="Proteomes" id="UP000596660">
    <property type="component" value="Unplaced"/>
</dbReference>
<dbReference type="KEGG" id="cqi:110683950"/>
<dbReference type="AlphaFoldDB" id="A0A803LCL2"/>
<gene>
    <name evidence="1" type="primary">LOC110683950</name>
</gene>
<dbReference type="PANTHER" id="PTHR36482:SF6">
    <property type="entry name" value="JASMONATE-INDUCED PROTEIN HOMOLOG"/>
    <property type="match status" value="1"/>
</dbReference>
<dbReference type="PANTHER" id="PTHR36482">
    <property type="entry name" value="OSJNBA0024J22.15 PROTEIN"/>
    <property type="match status" value="1"/>
</dbReference>
<proteinExistence type="predicted"/>
<keyword evidence="2" id="KW-1185">Reference proteome</keyword>
<dbReference type="OrthoDB" id="1607076at2759"/>
<dbReference type="Gramene" id="AUR62009601-RA">
    <property type="protein sequence ID" value="AUR62009601-RA:cds"/>
    <property type="gene ID" value="AUR62009601"/>
</dbReference>
<dbReference type="SMR" id="A0A803LCL2"/>
<evidence type="ECO:0000313" key="2">
    <source>
        <dbReference type="Proteomes" id="UP000596660"/>
    </source>
</evidence>
<reference evidence="1" key="1">
    <citation type="journal article" date="2017" name="Nature">
        <title>The genome of Chenopodium quinoa.</title>
        <authorList>
            <person name="Jarvis D.E."/>
            <person name="Ho Y.S."/>
            <person name="Lightfoot D.J."/>
            <person name="Schmoeckel S.M."/>
            <person name="Li B."/>
            <person name="Borm T.J.A."/>
            <person name="Ohyanagi H."/>
            <person name="Mineta K."/>
            <person name="Michell C.T."/>
            <person name="Saber N."/>
            <person name="Kharbatia N.M."/>
            <person name="Rupper R.R."/>
            <person name="Sharp A.R."/>
            <person name="Dally N."/>
            <person name="Boughton B.A."/>
            <person name="Woo Y.H."/>
            <person name="Gao G."/>
            <person name="Schijlen E.G.W.M."/>
            <person name="Guo X."/>
            <person name="Momin A.A."/>
            <person name="Negrao S."/>
            <person name="Al-Babili S."/>
            <person name="Gehring C."/>
            <person name="Roessner U."/>
            <person name="Jung C."/>
            <person name="Murphy K."/>
            <person name="Arold S.T."/>
            <person name="Gojobori T."/>
            <person name="van der Linden C.G."/>
            <person name="van Loo E.N."/>
            <person name="Jellen E.N."/>
            <person name="Maughan P.J."/>
            <person name="Tester M."/>
        </authorList>
    </citation>
    <scope>NUCLEOTIDE SEQUENCE [LARGE SCALE GENOMIC DNA]</scope>
    <source>
        <strain evidence="1">cv. PI 614886</strain>
    </source>
</reference>
<organism evidence="1 2">
    <name type="scientific">Chenopodium quinoa</name>
    <name type="common">Quinoa</name>
    <dbReference type="NCBI Taxonomy" id="63459"/>
    <lineage>
        <taxon>Eukaryota</taxon>
        <taxon>Viridiplantae</taxon>
        <taxon>Streptophyta</taxon>
        <taxon>Embryophyta</taxon>
        <taxon>Tracheophyta</taxon>
        <taxon>Spermatophyta</taxon>
        <taxon>Magnoliopsida</taxon>
        <taxon>eudicotyledons</taxon>
        <taxon>Gunneridae</taxon>
        <taxon>Pentapetalae</taxon>
        <taxon>Caryophyllales</taxon>
        <taxon>Chenopodiaceae</taxon>
        <taxon>Chenopodioideae</taxon>
        <taxon>Atripliceae</taxon>
        <taxon>Chenopodium</taxon>
    </lineage>
</organism>
<name>A0A803LCL2_CHEQI</name>
<evidence type="ECO:0000313" key="1">
    <source>
        <dbReference type="EnsemblPlants" id="AUR62009601-RA:cds"/>
    </source>
</evidence>
<dbReference type="InterPro" id="IPR053085">
    <property type="entry name" value="Jasmonate-induced_protein"/>
</dbReference>
<dbReference type="GeneID" id="110683950"/>
<dbReference type="OMA" id="HIHSKHD"/>
<sequence>MASSQQLPASTSILQNEDRAVVEQMMKEAEKILLSDNPNVEKMQLQIAGCILNITKGSRLHIHSKHDWSGQVSFRAEFPAEIPIGGTAKFVHYGAPSKGSKAAVVYASVDCAWLLAWYVPFGDEPNKIFVEDGPKENYNVIDWYEIERKLEASGNTSVYEDASTRCKSIAELNGDGKKVKLGAMFLNG</sequence>
<accession>A0A803LCL2</accession>
<dbReference type="RefSeq" id="XP_021716038.1">
    <property type="nucleotide sequence ID" value="XM_021860346.1"/>
</dbReference>
<reference evidence="1" key="2">
    <citation type="submission" date="2021-03" db="UniProtKB">
        <authorList>
            <consortium name="EnsemblPlants"/>
        </authorList>
    </citation>
    <scope>IDENTIFICATION</scope>
</reference>
<dbReference type="EnsemblPlants" id="AUR62009601-RA">
    <property type="protein sequence ID" value="AUR62009601-RA:cds"/>
    <property type="gene ID" value="AUR62009601"/>
</dbReference>